<dbReference type="CDD" id="cd00146">
    <property type="entry name" value="PKD"/>
    <property type="match status" value="1"/>
</dbReference>
<evidence type="ECO:0000313" key="7">
    <source>
        <dbReference type="EMBL" id="KAK3091808.1"/>
    </source>
</evidence>
<evidence type="ECO:0000256" key="3">
    <source>
        <dbReference type="ARBA" id="ARBA00022737"/>
    </source>
</evidence>
<dbReference type="GO" id="GO:0006816">
    <property type="term" value="P:calcium ion transport"/>
    <property type="evidence" value="ECO:0007669"/>
    <property type="project" value="TreeGrafter"/>
</dbReference>
<feature type="domain" description="PKD" evidence="6">
    <location>
        <begin position="315"/>
        <end position="410"/>
    </location>
</feature>
<keyword evidence="5" id="KW-0472">Membrane</keyword>
<keyword evidence="4" id="KW-1133">Transmembrane helix</keyword>
<dbReference type="Gene3D" id="2.60.40.10">
    <property type="entry name" value="Immunoglobulins"/>
    <property type="match status" value="2"/>
</dbReference>
<keyword evidence="3" id="KW-0677">Repeat</keyword>
<dbReference type="GO" id="GO:0005886">
    <property type="term" value="C:plasma membrane"/>
    <property type="evidence" value="ECO:0007669"/>
    <property type="project" value="TreeGrafter"/>
</dbReference>
<evidence type="ECO:0000259" key="6">
    <source>
        <dbReference type="PROSITE" id="PS50093"/>
    </source>
</evidence>
<keyword evidence="8" id="KW-1185">Reference proteome</keyword>
<dbReference type="InterPro" id="IPR035986">
    <property type="entry name" value="PKD_dom_sf"/>
</dbReference>
<dbReference type="SUPFAM" id="SSF49299">
    <property type="entry name" value="PKD domain"/>
    <property type="match status" value="1"/>
</dbReference>
<dbReference type="PANTHER" id="PTHR46730">
    <property type="entry name" value="POLYCYSTIN-1"/>
    <property type="match status" value="1"/>
</dbReference>
<comment type="subcellular location">
    <subcellularLocation>
        <location evidence="1">Membrane</location>
    </subcellularLocation>
</comment>
<accession>A0AA88XUD9</accession>
<dbReference type="PROSITE" id="PS50093">
    <property type="entry name" value="PKD"/>
    <property type="match status" value="1"/>
</dbReference>
<evidence type="ECO:0000256" key="1">
    <source>
        <dbReference type="ARBA" id="ARBA00004370"/>
    </source>
</evidence>
<dbReference type="InterPro" id="IPR000601">
    <property type="entry name" value="PKD_dom"/>
</dbReference>
<protein>
    <recommendedName>
        <fullName evidence="6">PKD domain-containing protein</fullName>
    </recommendedName>
</protein>
<dbReference type="GO" id="GO:0005261">
    <property type="term" value="F:monoatomic cation channel activity"/>
    <property type="evidence" value="ECO:0007669"/>
    <property type="project" value="TreeGrafter"/>
</dbReference>
<proteinExistence type="predicted"/>
<name>A0AA88XUD9_PINIB</name>
<dbReference type="AlphaFoldDB" id="A0AA88XUD9"/>
<dbReference type="InterPro" id="IPR013783">
    <property type="entry name" value="Ig-like_fold"/>
</dbReference>
<evidence type="ECO:0000256" key="4">
    <source>
        <dbReference type="ARBA" id="ARBA00022989"/>
    </source>
</evidence>
<evidence type="ECO:0000256" key="5">
    <source>
        <dbReference type="ARBA" id="ARBA00023136"/>
    </source>
</evidence>
<gene>
    <name evidence="7" type="ORF">FSP39_022768</name>
</gene>
<sequence>MILLPPNVVSSLIKISHVSLFTADVTGFEIAIGGTNLIPLEKGSSATINLVYDSGGTGLVFGAALNVGTSFNTSSAVKDEVAQTISFSLDETHMEALSFGTYLLTLNLTPTSGSSATKEVILFYEEPIIGFAIYRYPYAPLNEEVHFNVTFTNASNVETEWFLDTNDTYLLRHDGQPRSFLQNFTFTVPGDHNVTVVAANTVTRTFDSMIVSAYYRLNGFDITTENRTVDPLDPVIFNVTLSPTADLPMGSLKLNLSYGDGTDENINLDSVMSNLQGSGHTVQHYYSQGYYDVTATVYSEIDSVNFTMRVSVWENVTLSVSSVEISAVKEEITFNFLNSPFSATLYLIDFGDGNTVSNNVTDWTQAYETIILSHAYITDGIFNVTMRAWNAEYSSHSSYLITVQHPIPSENYYSHRST</sequence>
<organism evidence="7 8">
    <name type="scientific">Pinctada imbricata</name>
    <name type="common">Atlantic pearl-oyster</name>
    <name type="synonym">Pinctada martensii</name>
    <dbReference type="NCBI Taxonomy" id="66713"/>
    <lineage>
        <taxon>Eukaryota</taxon>
        <taxon>Metazoa</taxon>
        <taxon>Spiralia</taxon>
        <taxon>Lophotrochozoa</taxon>
        <taxon>Mollusca</taxon>
        <taxon>Bivalvia</taxon>
        <taxon>Autobranchia</taxon>
        <taxon>Pteriomorphia</taxon>
        <taxon>Pterioida</taxon>
        <taxon>Pterioidea</taxon>
        <taxon>Pteriidae</taxon>
        <taxon>Pinctada</taxon>
    </lineage>
</organism>
<evidence type="ECO:0000313" key="8">
    <source>
        <dbReference type="Proteomes" id="UP001186944"/>
    </source>
</evidence>
<comment type="caution">
    <text evidence="7">The sequence shown here is derived from an EMBL/GenBank/DDBJ whole genome shotgun (WGS) entry which is preliminary data.</text>
</comment>
<dbReference type="Proteomes" id="UP001186944">
    <property type="component" value="Unassembled WGS sequence"/>
</dbReference>
<reference evidence="7" key="1">
    <citation type="submission" date="2019-08" db="EMBL/GenBank/DDBJ databases">
        <title>The improved chromosome-level genome for the pearl oyster Pinctada fucata martensii using PacBio sequencing and Hi-C.</title>
        <authorList>
            <person name="Zheng Z."/>
        </authorList>
    </citation>
    <scope>NUCLEOTIDE SEQUENCE</scope>
    <source>
        <strain evidence="7">ZZ-2019</strain>
        <tissue evidence="7">Adductor muscle</tissue>
    </source>
</reference>
<keyword evidence="2" id="KW-0812">Transmembrane</keyword>
<dbReference type="PANTHER" id="PTHR46730:SF4">
    <property type="entry name" value="POLYCYSTIC KIDNEY DISEASE PROTEIN 1-LIKE 1"/>
    <property type="match status" value="1"/>
</dbReference>
<dbReference type="EMBL" id="VSWD01000010">
    <property type="protein sequence ID" value="KAK3091808.1"/>
    <property type="molecule type" value="Genomic_DNA"/>
</dbReference>
<evidence type="ECO:0000256" key="2">
    <source>
        <dbReference type="ARBA" id="ARBA00022692"/>
    </source>
</evidence>